<keyword evidence="2" id="KW-0032">Aminotransferase</keyword>
<evidence type="ECO:0000313" key="3">
    <source>
        <dbReference type="Proteomes" id="UP001247754"/>
    </source>
</evidence>
<dbReference type="EMBL" id="JAVKPH010000006">
    <property type="protein sequence ID" value="MDR5652459.1"/>
    <property type="molecule type" value="Genomic_DNA"/>
</dbReference>
<dbReference type="SUPFAM" id="SSF56322">
    <property type="entry name" value="ADC synthase"/>
    <property type="match status" value="1"/>
</dbReference>
<dbReference type="RefSeq" id="WP_310456705.1">
    <property type="nucleotide sequence ID" value="NZ_JAVKPH010000006.1"/>
</dbReference>
<dbReference type="Gene3D" id="3.60.120.10">
    <property type="entry name" value="Anthranilate synthase"/>
    <property type="match status" value="1"/>
</dbReference>
<gene>
    <name evidence="2" type="ORF">RGD00_07580</name>
</gene>
<reference evidence="2 3" key="1">
    <citation type="submission" date="2023-09" db="EMBL/GenBank/DDBJ databases">
        <title>Xinfangfangia sedmenti sp. nov., isolated the sedment.</title>
        <authorList>
            <person name="Xu L."/>
        </authorList>
    </citation>
    <scope>NUCLEOTIDE SEQUENCE [LARGE SCALE GENOMIC DNA]</scope>
    <source>
        <strain evidence="2 3">LG-4</strain>
    </source>
</reference>
<dbReference type="GO" id="GO:0046820">
    <property type="term" value="F:4-amino-4-deoxychorismate synthase activity"/>
    <property type="evidence" value="ECO:0007669"/>
    <property type="project" value="UniProtKB-EC"/>
</dbReference>
<keyword evidence="3" id="KW-1185">Reference proteome</keyword>
<feature type="domain" description="Chorismate-utilising enzyme C-terminal" evidence="1">
    <location>
        <begin position="107"/>
        <end position="360"/>
    </location>
</feature>
<proteinExistence type="predicted"/>
<dbReference type="InterPro" id="IPR005801">
    <property type="entry name" value="ADC_synthase"/>
</dbReference>
<dbReference type="PANTHER" id="PTHR11236:SF50">
    <property type="entry name" value="AMINODEOXYCHORISMATE SYNTHASE COMPONENT 1"/>
    <property type="match status" value="1"/>
</dbReference>
<name>A0ABU1F6F8_9RHOB</name>
<dbReference type="NCBIfam" id="TIGR00553">
    <property type="entry name" value="pabB"/>
    <property type="match status" value="1"/>
</dbReference>
<dbReference type="Proteomes" id="UP001247754">
    <property type="component" value="Unassembled WGS sequence"/>
</dbReference>
<dbReference type="InterPro" id="IPR019999">
    <property type="entry name" value="Anth_synth_I-like"/>
</dbReference>
<evidence type="ECO:0000259" key="1">
    <source>
        <dbReference type="Pfam" id="PF00425"/>
    </source>
</evidence>
<dbReference type="PRINTS" id="PR00095">
    <property type="entry name" value="ANTSNTHASEI"/>
</dbReference>
<dbReference type="Pfam" id="PF00425">
    <property type="entry name" value="Chorismate_bind"/>
    <property type="match status" value="1"/>
</dbReference>
<dbReference type="InterPro" id="IPR005802">
    <property type="entry name" value="ADC_synth_comp_1"/>
</dbReference>
<organism evidence="2 3">
    <name type="scientific">Ruixingdingia sedimenti</name>
    <dbReference type="NCBI Taxonomy" id="3073604"/>
    <lineage>
        <taxon>Bacteria</taxon>
        <taxon>Pseudomonadati</taxon>
        <taxon>Pseudomonadota</taxon>
        <taxon>Alphaproteobacteria</taxon>
        <taxon>Rhodobacterales</taxon>
        <taxon>Paracoccaceae</taxon>
        <taxon>Ruixingdingia</taxon>
    </lineage>
</organism>
<protein>
    <submittedName>
        <fullName evidence="2">Aminodeoxychorismate synthase component I</fullName>
        <ecNumber evidence="2">2.6.1.85</ecNumber>
    </submittedName>
</protein>
<dbReference type="NCBIfam" id="NF005698">
    <property type="entry name" value="PRK07508.1"/>
    <property type="match status" value="1"/>
</dbReference>
<keyword evidence="2" id="KW-0808">Transferase</keyword>
<accession>A0ABU1F6F8</accession>
<sequence>MILIENGPGGAPALFDTPRRVIRADAPGDLPGALAAVEDALARGLWVAGYLSYEAGLLWEPRLAPLLPGVRAVPLALFGVYDAPLPAPRLDAGGATLSVPEPLVRRADHAAAMARVLDYIRAGDIYQVNLTFPMQARYAGAPAALYAALRARQPVPHGALVALPDAPAVVSMSPELFFALDGGQITVRPMKGTRPRAASPAADAALAAELAASTKDRAENLMIVDLMRNDISRFCRVGSVRVPELFAVETYATVHQMVSTVTGQVVPGTGLAAILRAIFPCGSITGAPKIRAMEVIHELEPAPRGVYCGAVGWAGPGGRAAFNVAIRTLTLFPGGRAVLNVGGGVVADSTAEGEYDEALWKARFAVLG</sequence>
<comment type="caution">
    <text evidence="2">The sequence shown here is derived from an EMBL/GenBank/DDBJ whole genome shotgun (WGS) entry which is preliminary data.</text>
</comment>
<evidence type="ECO:0000313" key="2">
    <source>
        <dbReference type="EMBL" id="MDR5652459.1"/>
    </source>
</evidence>
<dbReference type="EC" id="2.6.1.85" evidence="2"/>
<dbReference type="PANTHER" id="PTHR11236">
    <property type="entry name" value="AMINOBENZOATE/ANTHRANILATE SYNTHASE"/>
    <property type="match status" value="1"/>
</dbReference>
<dbReference type="InterPro" id="IPR015890">
    <property type="entry name" value="Chorismate_C"/>
</dbReference>